<protein>
    <submittedName>
        <fullName evidence="2">Uncharacterized protein</fullName>
    </submittedName>
</protein>
<feature type="region of interest" description="Disordered" evidence="1">
    <location>
        <begin position="174"/>
        <end position="218"/>
    </location>
</feature>
<dbReference type="AlphaFoldDB" id="A0A835SDI8"/>
<organism evidence="2 3">
    <name type="scientific">Vanilla planifolia</name>
    <name type="common">Vanilla</name>
    <dbReference type="NCBI Taxonomy" id="51239"/>
    <lineage>
        <taxon>Eukaryota</taxon>
        <taxon>Viridiplantae</taxon>
        <taxon>Streptophyta</taxon>
        <taxon>Embryophyta</taxon>
        <taxon>Tracheophyta</taxon>
        <taxon>Spermatophyta</taxon>
        <taxon>Magnoliopsida</taxon>
        <taxon>Liliopsida</taxon>
        <taxon>Asparagales</taxon>
        <taxon>Orchidaceae</taxon>
        <taxon>Vanilloideae</taxon>
        <taxon>Vanilleae</taxon>
        <taxon>Vanilla</taxon>
    </lineage>
</organism>
<evidence type="ECO:0000313" key="2">
    <source>
        <dbReference type="EMBL" id="KAG0502227.1"/>
    </source>
</evidence>
<reference evidence="2 3" key="1">
    <citation type="journal article" date="2020" name="Nat. Food">
        <title>A phased Vanilla planifolia genome enables genetic improvement of flavour and production.</title>
        <authorList>
            <person name="Hasing T."/>
            <person name="Tang H."/>
            <person name="Brym M."/>
            <person name="Khazi F."/>
            <person name="Huang T."/>
            <person name="Chambers A.H."/>
        </authorList>
    </citation>
    <scope>NUCLEOTIDE SEQUENCE [LARGE SCALE GENOMIC DNA]</scope>
    <source>
        <tissue evidence="2">Leaf</tissue>
    </source>
</reference>
<proteinExistence type="predicted"/>
<evidence type="ECO:0000256" key="1">
    <source>
        <dbReference type="SAM" id="MobiDB-lite"/>
    </source>
</evidence>
<gene>
    <name evidence="2" type="ORF">HPP92_002299</name>
</gene>
<evidence type="ECO:0000313" key="3">
    <source>
        <dbReference type="Proteomes" id="UP000639772"/>
    </source>
</evidence>
<name>A0A835SDI8_VANPL</name>
<dbReference type="Proteomes" id="UP000639772">
    <property type="component" value="Chromosome 1"/>
</dbReference>
<sequence>MVFPLPSRKRKAQIKGRPDRLHGAQITATAGMRFRSRLISISKQTSLHKGPLVSTYARSDQTRISASKAQPTHHLVGLIATPKPAKATFSYHNVVTKDGVIGSLQPRKLHQIARAFYEAAELSPLSFIEQADDVKLHVADNWQEEFEGEELEEELEELEEKLEEDEFEKLEEELEELDELKEELEEEDGEGGGGGKGKKEEEELEEEGRGGEGGIRGGIEGEIEREIGGEGAIRGGMETGIGVGGGIGGVGRRGIGGEIRGGFGGGIRGGAKYLLQK</sequence>
<dbReference type="EMBL" id="JADCNM010000001">
    <property type="protein sequence ID" value="KAG0502227.1"/>
    <property type="molecule type" value="Genomic_DNA"/>
</dbReference>
<feature type="compositionally biased region" description="Acidic residues" evidence="1">
    <location>
        <begin position="174"/>
        <end position="190"/>
    </location>
</feature>
<comment type="caution">
    <text evidence="2">The sequence shown here is derived from an EMBL/GenBank/DDBJ whole genome shotgun (WGS) entry which is preliminary data.</text>
</comment>
<accession>A0A835SDI8</accession>